<dbReference type="Pfam" id="PF13432">
    <property type="entry name" value="TPR_16"/>
    <property type="match status" value="2"/>
</dbReference>
<dbReference type="Proteomes" id="UP000277007">
    <property type="component" value="Unassembled WGS sequence"/>
</dbReference>
<feature type="signal peptide" evidence="3">
    <location>
        <begin position="1"/>
        <end position="31"/>
    </location>
</feature>
<keyword evidence="5" id="KW-1185">Reference proteome</keyword>
<feature type="chain" id="PRO_5019480129" evidence="3">
    <location>
        <begin position="32"/>
        <end position="572"/>
    </location>
</feature>
<dbReference type="InterPro" id="IPR011990">
    <property type="entry name" value="TPR-like_helical_dom_sf"/>
</dbReference>
<evidence type="ECO:0000313" key="5">
    <source>
        <dbReference type="Proteomes" id="UP000277007"/>
    </source>
</evidence>
<dbReference type="SUPFAM" id="SSF48452">
    <property type="entry name" value="TPR-like"/>
    <property type="match status" value="2"/>
</dbReference>
<dbReference type="Gene3D" id="1.25.40.10">
    <property type="entry name" value="Tetratricopeptide repeat domain"/>
    <property type="match status" value="4"/>
</dbReference>
<dbReference type="AlphaFoldDB" id="A0A431VL83"/>
<evidence type="ECO:0000256" key="1">
    <source>
        <dbReference type="PROSITE-ProRule" id="PRU00339"/>
    </source>
</evidence>
<accession>A0A431VL83</accession>
<keyword evidence="3" id="KW-0732">Signal</keyword>
<dbReference type="InterPro" id="IPR019734">
    <property type="entry name" value="TPR_rpt"/>
</dbReference>
<evidence type="ECO:0000256" key="3">
    <source>
        <dbReference type="SAM" id="SignalP"/>
    </source>
</evidence>
<gene>
    <name evidence="4" type="ORF">EJ903_05765</name>
</gene>
<dbReference type="PANTHER" id="PTHR12558">
    <property type="entry name" value="CELL DIVISION CYCLE 16,23,27"/>
    <property type="match status" value="1"/>
</dbReference>
<dbReference type="Pfam" id="PF13414">
    <property type="entry name" value="TPR_11"/>
    <property type="match status" value="1"/>
</dbReference>
<evidence type="ECO:0000256" key="2">
    <source>
        <dbReference type="SAM" id="MobiDB-lite"/>
    </source>
</evidence>
<sequence length="572" mass="62344">MTSTRNGKRLNSATLLLTGLLCALSPGLATAVEAPQPRNPAVGSYLAGRFAQHQDDWSAAALYMARALAADPDDPLLLGRTFLLKLGEGRLDVALDLGARVVQSDPDSMIALALLAADGLASARLSDAEAHAARIPADGLGKFVGPLLKAWLAQARGQTDAALNALTPLSKIEGFTALYNLHAGLILDLAGRTDQAALRYGAVTESAAPLRVVQIVGNFMERTGRTADARKLYDTFRAGTADDLMIDATNEGMSAGPTMARTVRDSRDGLAEAMFDLASALHHENIHDTALLFGRIALHLRADQPLARLMIGDILTARDHHDDALAEYEQLFKNPIIGWSARLRATDSLARLDRTDEAITTLKTLTQEHPERTDALIRLGDLYRVAKRYPESAEAYSAAISRTAKPTERMWPLYYARAMAYEKAGRWPDTEADLKAALALKPDEPTLLNHLGYSWIERGENLQTAKGMVERAVALQPRDGYIMDSLGWALYSLGDFAGAVEKLERAVELKPLDPTINDHLGDAYWRVGRRTEARFQWTRALRLAEEEEQKASIQAKLEKGLPDSARAASAKP</sequence>
<keyword evidence="1" id="KW-0802">TPR repeat</keyword>
<feature type="repeat" description="TPR" evidence="1">
    <location>
        <begin position="480"/>
        <end position="513"/>
    </location>
</feature>
<dbReference type="RefSeq" id="WP_126612985.1">
    <property type="nucleotide sequence ID" value="NZ_JBHUCY010000004.1"/>
</dbReference>
<dbReference type="EMBL" id="RXMA01000003">
    <property type="protein sequence ID" value="RTR23068.1"/>
    <property type="molecule type" value="Genomic_DNA"/>
</dbReference>
<name>A0A431VL83_9PROT</name>
<protein>
    <submittedName>
        <fullName evidence="4">Tetratricopeptide repeat protein</fullName>
    </submittedName>
</protein>
<comment type="caution">
    <text evidence="4">The sequence shown here is derived from an EMBL/GenBank/DDBJ whole genome shotgun (WGS) entry which is preliminary data.</text>
</comment>
<reference evidence="4 5" key="1">
    <citation type="submission" date="2018-12" db="EMBL/GenBank/DDBJ databases">
        <authorList>
            <person name="Yang Y."/>
        </authorList>
    </citation>
    <scope>NUCLEOTIDE SEQUENCE [LARGE SCALE GENOMIC DNA]</scope>
    <source>
        <strain evidence="4 5">L-25-5w-1</strain>
    </source>
</reference>
<feature type="region of interest" description="Disordered" evidence="2">
    <location>
        <begin position="552"/>
        <end position="572"/>
    </location>
</feature>
<evidence type="ECO:0000313" key="4">
    <source>
        <dbReference type="EMBL" id="RTR23068.1"/>
    </source>
</evidence>
<dbReference type="PANTHER" id="PTHR12558:SF13">
    <property type="entry name" value="CELL DIVISION CYCLE PROTEIN 27 HOMOLOG"/>
    <property type="match status" value="1"/>
</dbReference>
<organism evidence="4 5">
    <name type="scientific">Azospirillum griseum</name>
    <dbReference type="NCBI Taxonomy" id="2496639"/>
    <lineage>
        <taxon>Bacteria</taxon>
        <taxon>Pseudomonadati</taxon>
        <taxon>Pseudomonadota</taxon>
        <taxon>Alphaproteobacteria</taxon>
        <taxon>Rhodospirillales</taxon>
        <taxon>Azospirillaceae</taxon>
        <taxon>Azospirillum</taxon>
    </lineage>
</organism>
<proteinExistence type="predicted"/>
<dbReference type="OrthoDB" id="9766710at2"/>
<dbReference type="SMART" id="SM00028">
    <property type="entry name" value="TPR"/>
    <property type="match status" value="6"/>
</dbReference>
<dbReference type="PROSITE" id="PS50005">
    <property type="entry name" value="TPR"/>
    <property type="match status" value="1"/>
</dbReference>